<dbReference type="EMBL" id="BAABME010000588">
    <property type="protein sequence ID" value="GAA0143987.1"/>
    <property type="molecule type" value="Genomic_DNA"/>
</dbReference>
<dbReference type="Proteomes" id="UP001454036">
    <property type="component" value="Unassembled WGS sequence"/>
</dbReference>
<sequence>MKKQTTYRSSQLLINDKLPKGVFIEVRECSAYEETFFRAVLEEREDWRTAIAKFLSDGQLPSDPVEARKIQHRSLRF</sequence>
<reference evidence="1 2" key="1">
    <citation type="submission" date="2024-01" db="EMBL/GenBank/DDBJ databases">
        <title>The complete chloroplast genome sequence of Lithospermum erythrorhizon: insights into the phylogenetic relationship among Boraginaceae species and the maternal lineages of purple gromwells.</title>
        <authorList>
            <person name="Okada T."/>
            <person name="Watanabe K."/>
        </authorList>
    </citation>
    <scope>NUCLEOTIDE SEQUENCE [LARGE SCALE GENOMIC DNA]</scope>
</reference>
<evidence type="ECO:0000313" key="2">
    <source>
        <dbReference type="Proteomes" id="UP001454036"/>
    </source>
</evidence>
<protein>
    <submittedName>
        <fullName evidence="1">Uncharacterized protein</fullName>
    </submittedName>
</protein>
<gene>
    <name evidence="1" type="ORF">LIER_04547</name>
</gene>
<proteinExistence type="predicted"/>
<dbReference type="AlphaFoldDB" id="A0AAV3NYR4"/>
<evidence type="ECO:0000313" key="1">
    <source>
        <dbReference type="EMBL" id="GAA0143987.1"/>
    </source>
</evidence>
<organism evidence="1 2">
    <name type="scientific">Lithospermum erythrorhizon</name>
    <name type="common">Purple gromwell</name>
    <name type="synonym">Lithospermum officinale var. erythrorhizon</name>
    <dbReference type="NCBI Taxonomy" id="34254"/>
    <lineage>
        <taxon>Eukaryota</taxon>
        <taxon>Viridiplantae</taxon>
        <taxon>Streptophyta</taxon>
        <taxon>Embryophyta</taxon>
        <taxon>Tracheophyta</taxon>
        <taxon>Spermatophyta</taxon>
        <taxon>Magnoliopsida</taxon>
        <taxon>eudicotyledons</taxon>
        <taxon>Gunneridae</taxon>
        <taxon>Pentapetalae</taxon>
        <taxon>asterids</taxon>
        <taxon>lamiids</taxon>
        <taxon>Boraginales</taxon>
        <taxon>Boraginaceae</taxon>
        <taxon>Boraginoideae</taxon>
        <taxon>Lithospermeae</taxon>
        <taxon>Lithospermum</taxon>
    </lineage>
</organism>
<accession>A0AAV3NYR4</accession>
<name>A0AAV3NYR4_LITER</name>
<comment type="caution">
    <text evidence="1">The sequence shown here is derived from an EMBL/GenBank/DDBJ whole genome shotgun (WGS) entry which is preliminary data.</text>
</comment>
<keyword evidence="2" id="KW-1185">Reference proteome</keyword>